<gene>
    <name evidence="1" type="ORF">JCM31447_22090</name>
</gene>
<dbReference type="OrthoDB" id="9758578at2"/>
<accession>A0A4P2VLL3</accession>
<dbReference type="RefSeq" id="WP_130610266.1">
    <property type="nucleotide sequence ID" value="NZ_AP019368.1"/>
</dbReference>
<proteinExistence type="predicted"/>
<protein>
    <submittedName>
        <fullName evidence="1">Uncharacterized protein</fullName>
    </submittedName>
</protein>
<evidence type="ECO:0000313" key="1">
    <source>
        <dbReference type="EMBL" id="BBH53761.1"/>
    </source>
</evidence>
<name>A0A4P2VLL3_FLUSA</name>
<dbReference type="AlphaFoldDB" id="A0A4P2VLL3"/>
<sequence>MQTLLQFKELLISSPKISSFNILKFEQEIQNSIQYLNSDIARESLSIDAYWPKWNSPWWHMLLLHELGETQKIPSEIIEKLIIALNKLPIKIFVLHPHENPGDLYLPFASSCHCALGCIYQVLSARGVNVDKDLPWIRPWFLKYQMSDGGLNCDETAYLQKDECPSSMVGTIPPFESILLYTKRAWTNEELIFLDKCGQFLIDRKVMHGSNTKHNAEEKLNENKWLKLCFPRFYLYDVLRGLNVLVKWALLRAQSLPLNTIYPVVNYLIETFPDGIIKNLRLSFEGEGSLSPVETDKNLRRQEASTYPLLEKVSSIGETSPILTKQWIETKINLISLIEKNLII</sequence>
<dbReference type="KEGG" id="sbf:JCM31447_22090"/>
<dbReference type="Proteomes" id="UP000291236">
    <property type="component" value="Chromosome"/>
</dbReference>
<dbReference type="EMBL" id="AP019368">
    <property type="protein sequence ID" value="BBH53761.1"/>
    <property type="molecule type" value="Genomic_DNA"/>
</dbReference>
<evidence type="ECO:0000313" key="2">
    <source>
        <dbReference type="Proteomes" id="UP000291236"/>
    </source>
</evidence>
<reference evidence="1 2" key="1">
    <citation type="submission" date="2018-12" db="EMBL/GenBank/DDBJ databases">
        <title>Rubrispira sanarue gen. nov., sp., nov., a member of the order Silvanigrellales, isolated from a brackish lake in Hamamatsu Japan.</title>
        <authorList>
            <person name="Maejima Y."/>
            <person name="Iino T."/>
            <person name="Muraguchi Y."/>
            <person name="Fukuda K."/>
            <person name="Nojiri H."/>
            <person name="Ohkuma M."/>
            <person name="Moriuchi R."/>
            <person name="Dohra H."/>
            <person name="Kimbara K."/>
            <person name="Shintani M."/>
        </authorList>
    </citation>
    <scope>NUCLEOTIDE SEQUENCE [LARGE SCALE GENOMIC DNA]</scope>
    <source>
        <strain evidence="1 2">RF1110005</strain>
    </source>
</reference>
<keyword evidence="2" id="KW-1185">Reference proteome</keyword>
<organism evidence="1 2">
    <name type="scientific">Fluviispira sanaruensis</name>
    <dbReference type="NCBI Taxonomy" id="2493639"/>
    <lineage>
        <taxon>Bacteria</taxon>
        <taxon>Pseudomonadati</taxon>
        <taxon>Bdellovibrionota</taxon>
        <taxon>Oligoflexia</taxon>
        <taxon>Silvanigrellales</taxon>
        <taxon>Silvanigrellaceae</taxon>
        <taxon>Fluviispira</taxon>
    </lineage>
</organism>